<evidence type="ECO:0000256" key="7">
    <source>
        <dbReference type="ARBA" id="ARBA00022801"/>
    </source>
</evidence>
<evidence type="ECO:0000256" key="4">
    <source>
        <dbReference type="ARBA" id="ARBA00013115"/>
    </source>
</evidence>
<evidence type="ECO:0000313" key="12">
    <source>
        <dbReference type="Proteomes" id="UP000629619"/>
    </source>
</evidence>
<protein>
    <recommendedName>
        <fullName evidence="5">Cyanophycinase</fullName>
        <ecNumber evidence="4">3.4.15.6</ecNumber>
    </recommendedName>
</protein>
<evidence type="ECO:0000256" key="2">
    <source>
        <dbReference type="ARBA" id="ARBA00002039"/>
    </source>
</evidence>
<dbReference type="InterPro" id="IPR005320">
    <property type="entry name" value="Peptidase_S51"/>
</dbReference>
<evidence type="ECO:0000256" key="5">
    <source>
        <dbReference type="ARBA" id="ARBA00015719"/>
    </source>
</evidence>
<dbReference type="InterPro" id="IPR011811">
    <property type="entry name" value="Peptidase_S51_cyanophycinase"/>
</dbReference>
<evidence type="ECO:0000256" key="1">
    <source>
        <dbReference type="ARBA" id="ARBA00001092"/>
    </source>
</evidence>
<dbReference type="Proteomes" id="UP000629619">
    <property type="component" value="Unassembled WGS sequence"/>
</dbReference>
<evidence type="ECO:0000256" key="6">
    <source>
        <dbReference type="ARBA" id="ARBA00022670"/>
    </source>
</evidence>
<dbReference type="GO" id="GO:0008241">
    <property type="term" value="F:peptidyl-dipeptidase activity"/>
    <property type="evidence" value="ECO:0007669"/>
    <property type="project" value="UniProtKB-EC"/>
</dbReference>
<dbReference type="GO" id="GO:0008236">
    <property type="term" value="F:serine-type peptidase activity"/>
    <property type="evidence" value="ECO:0007669"/>
    <property type="project" value="UniProtKB-KW"/>
</dbReference>
<name>A0A919KBF6_9ACTN</name>
<evidence type="ECO:0000256" key="3">
    <source>
        <dbReference type="ARBA" id="ARBA00006534"/>
    </source>
</evidence>
<feature type="region of interest" description="Disordered" evidence="10">
    <location>
        <begin position="248"/>
        <end position="295"/>
    </location>
</feature>
<dbReference type="RefSeq" id="WP_203677228.1">
    <property type="nucleotide sequence ID" value="NZ_BOMW01000012.1"/>
</dbReference>
<evidence type="ECO:0000313" key="11">
    <source>
        <dbReference type="EMBL" id="GIF03500.1"/>
    </source>
</evidence>
<gene>
    <name evidence="11" type="ORF">Asi03nite_10380</name>
</gene>
<dbReference type="PANTHER" id="PTHR36175">
    <property type="entry name" value="CYANOPHYCINASE"/>
    <property type="match status" value="1"/>
</dbReference>
<feature type="compositionally biased region" description="Basic and acidic residues" evidence="10">
    <location>
        <begin position="254"/>
        <end position="265"/>
    </location>
</feature>
<dbReference type="Gene3D" id="3.40.50.880">
    <property type="match status" value="1"/>
</dbReference>
<comment type="function">
    <text evidence="2">Exopeptidase that catalyzes the hydrolytic cleavage of multi-L-arginyl-poly-L-aspartic acid (cyanophycin; a water-insoluble reserve polymer) into aspartate-arginine dipeptides.</text>
</comment>
<sequence length="295" mass="29461">MDGRLLIIGGAAGPELLVRFVELAGGRSARIVVIAAATESPEAAEAFHVGTFTELGAASVCALRLASRADANEPGTAAVLRDATGIFFTGGDQRRITTVLGGTAADSLLQELVAAGSVVLGGTSAGAAMMSATMIIGGGGPGVTAASVHTGPGLEFVPGVLIDQHFAQRGRLNRLLSAVALYPHELGLGIDEDTAILIDGDRFEVLGSGAVTIVDAGAATDIQVPPEGPIALAGALVHVLPAGHTFHLTGRRPGIGEHSHEDREPAPSARPQRVSVPAGGGGPAPSGGADRPGDL</sequence>
<proteinExistence type="inferred from homology"/>
<organism evidence="11 12">
    <name type="scientific">Actinoplanes siamensis</name>
    <dbReference type="NCBI Taxonomy" id="1223317"/>
    <lineage>
        <taxon>Bacteria</taxon>
        <taxon>Bacillati</taxon>
        <taxon>Actinomycetota</taxon>
        <taxon>Actinomycetes</taxon>
        <taxon>Micromonosporales</taxon>
        <taxon>Micromonosporaceae</taxon>
        <taxon>Actinoplanes</taxon>
    </lineage>
</organism>
<dbReference type="SUPFAM" id="SSF52317">
    <property type="entry name" value="Class I glutamine amidotransferase-like"/>
    <property type="match status" value="1"/>
</dbReference>
<dbReference type="GO" id="GO:0006508">
    <property type="term" value="P:proteolysis"/>
    <property type="evidence" value="ECO:0007669"/>
    <property type="project" value="UniProtKB-KW"/>
</dbReference>
<dbReference type="NCBIfam" id="TIGR02069">
    <property type="entry name" value="cyanophycinase"/>
    <property type="match status" value="1"/>
</dbReference>
<accession>A0A919KBF6</accession>
<dbReference type="PANTHER" id="PTHR36175:SF1">
    <property type="entry name" value="CYANOPHYCINASE"/>
    <property type="match status" value="1"/>
</dbReference>
<evidence type="ECO:0000256" key="8">
    <source>
        <dbReference type="ARBA" id="ARBA00022825"/>
    </source>
</evidence>
<reference evidence="11" key="1">
    <citation type="submission" date="2021-01" db="EMBL/GenBank/DDBJ databases">
        <title>Whole genome shotgun sequence of Actinoplanes siamensis NBRC 109076.</title>
        <authorList>
            <person name="Komaki H."/>
            <person name="Tamura T."/>
        </authorList>
    </citation>
    <scope>NUCLEOTIDE SEQUENCE</scope>
    <source>
        <strain evidence="11">NBRC 109076</strain>
    </source>
</reference>
<comment type="catalytic activity">
    <reaction evidence="1">
        <text>[L-4-(L-arginin-2-N-yl)aspartate](n) + H2O = [L-4-(L-arginin-2-N-yl)aspartate](n-1) + L-4-(L-arginin-2-N-yl)aspartate</text>
        <dbReference type="Rhea" id="RHEA:12845"/>
        <dbReference type="Rhea" id="RHEA-COMP:13728"/>
        <dbReference type="Rhea" id="RHEA-COMP:13734"/>
        <dbReference type="ChEBI" id="CHEBI:15377"/>
        <dbReference type="ChEBI" id="CHEBI:137986"/>
        <dbReference type="ChEBI" id="CHEBI:137991"/>
        <dbReference type="EC" id="3.4.15.6"/>
    </reaction>
</comment>
<dbReference type="EC" id="3.4.15.6" evidence="4"/>
<keyword evidence="8" id="KW-0720">Serine protease</keyword>
<dbReference type="PIRSF" id="PIRSF032067">
    <property type="entry name" value="Cyanophycinase"/>
    <property type="match status" value="1"/>
</dbReference>
<comment type="caution">
    <text evidence="11">The sequence shown here is derived from an EMBL/GenBank/DDBJ whole genome shotgun (WGS) entry which is preliminary data.</text>
</comment>
<dbReference type="AlphaFoldDB" id="A0A919KBF6"/>
<feature type="active site" description="Charge relay system" evidence="9">
    <location>
        <position position="165"/>
    </location>
</feature>
<evidence type="ECO:0000256" key="9">
    <source>
        <dbReference type="PIRSR" id="PIRSR032067-1"/>
    </source>
</evidence>
<dbReference type="InterPro" id="IPR029062">
    <property type="entry name" value="Class_I_gatase-like"/>
</dbReference>
<feature type="active site" description="Charge relay system" evidence="9">
    <location>
        <position position="124"/>
    </location>
</feature>
<feature type="active site" description="Charge relay system" evidence="9">
    <location>
        <position position="192"/>
    </location>
</feature>
<dbReference type="CDD" id="cd03145">
    <property type="entry name" value="GAT1_cyanophycinase"/>
    <property type="match status" value="1"/>
</dbReference>
<dbReference type="Pfam" id="PF03575">
    <property type="entry name" value="Peptidase_S51"/>
    <property type="match status" value="1"/>
</dbReference>
<dbReference type="EMBL" id="BOMW01000012">
    <property type="protein sequence ID" value="GIF03500.1"/>
    <property type="molecule type" value="Genomic_DNA"/>
</dbReference>
<comment type="similarity">
    <text evidence="3">Belongs to the peptidase S51 family.</text>
</comment>
<evidence type="ECO:0000256" key="10">
    <source>
        <dbReference type="SAM" id="MobiDB-lite"/>
    </source>
</evidence>
<keyword evidence="12" id="KW-1185">Reference proteome</keyword>
<keyword evidence="6" id="KW-0645">Protease</keyword>
<keyword evidence="7" id="KW-0378">Hydrolase</keyword>